<evidence type="ECO:0000313" key="2">
    <source>
        <dbReference type="Proteomes" id="UP000236449"/>
    </source>
</evidence>
<evidence type="ECO:0008006" key="3">
    <source>
        <dbReference type="Google" id="ProtNLM"/>
    </source>
</evidence>
<dbReference type="EMBL" id="POSK01000008">
    <property type="protein sequence ID" value="PNI04290.1"/>
    <property type="molecule type" value="Genomic_DNA"/>
</dbReference>
<gene>
    <name evidence="1" type="ORF">C1N32_12720</name>
</gene>
<evidence type="ECO:0000313" key="1">
    <source>
        <dbReference type="EMBL" id="PNI04290.1"/>
    </source>
</evidence>
<dbReference type="Proteomes" id="UP000236449">
    <property type="component" value="Unassembled WGS sequence"/>
</dbReference>
<sequence length="78" mass="9230">MKSRNSYDHGRALTKDLQIRRLLSLSEVAPLFGYSIRTLQRRVADGHFLEPRRKPISGRIHGWFLDELLEYRANQQHI</sequence>
<reference evidence="1 2" key="1">
    <citation type="submission" date="2018-01" db="EMBL/GenBank/DDBJ databases">
        <title>Draft genome sequences of six Vibrio diazotrophicus strains isolated from deep-sea sediments of the Baltic Sea.</title>
        <authorList>
            <person name="Castillo D."/>
            <person name="Vandieken V."/>
            <person name="Chiang O."/>
            <person name="Middelboe M."/>
        </authorList>
    </citation>
    <scope>NUCLEOTIDE SEQUENCE [LARGE SCALE GENOMIC DNA]</scope>
    <source>
        <strain evidence="1 2">60.27F</strain>
    </source>
</reference>
<protein>
    <recommendedName>
        <fullName evidence="3">AlpA family phage regulatory protein</fullName>
    </recommendedName>
</protein>
<comment type="caution">
    <text evidence="1">The sequence shown here is derived from an EMBL/GenBank/DDBJ whole genome shotgun (WGS) entry which is preliminary data.</text>
</comment>
<dbReference type="AlphaFoldDB" id="A0A2J8I1A6"/>
<accession>A0A2J8I1A6</accession>
<name>A0A2J8I1A6_VIBDI</name>
<organism evidence="1 2">
    <name type="scientific">Vibrio diazotrophicus</name>
    <dbReference type="NCBI Taxonomy" id="685"/>
    <lineage>
        <taxon>Bacteria</taxon>
        <taxon>Pseudomonadati</taxon>
        <taxon>Pseudomonadota</taxon>
        <taxon>Gammaproteobacteria</taxon>
        <taxon>Vibrionales</taxon>
        <taxon>Vibrionaceae</taxon>
        <taxon>Vibrio</taxon>
    </lineage>
</organism>
<proteinExistence type="predicted"/>